<dbReference type="AlphaFoldDB" id="A0A0D3IYN7"/>
<dbReference type="Proteomes" id="UP000013827">
    <property type="component" value="Unassembled WGS sequence"/>
</dbReference>
<dbReference type="SUPFAM" id="SSF54171">
    <property type="entry name" value="DNA-binding domain"/>
    <property type="match status" value="4"/>
</dbReference>
<dbReference type="PANTHER" id="PTHR31677:SF196">
    <property type="entry name" value="ETHYLENE-RESPONSIVE TRANSCRIPTION FACTOR ERF109"/>
    <property type="match status" value="1"/>
</dbReference>
<dbReference type="GO" id="GO:0003700">
    <property type="term" value="F:DNA-binding transcription factor activity"/>
    <property type="evidence" value="ECO:0007669"/>
    <property type="project" value="InterPro"/>
</dbReference>
<proteinExistence type="predicted"/>
<organism evidence="8 9">
    <name type="scientific">Emiliania huxleyi (strain CCMP1516)</name>
    <dbReference type="NCBI Taxonomy" id="280463"/>
    <lineage>
        <taxon>Eukaryota</taxon>
        <taxon>Haptista</taxon>
        <taxon>Haptophyta</taxon>
        <taxon>Prymnesiophyceae</taxon>
        <taxon>Isochrysidales</taxon>
        <taxon>Noelaerhabdaceae</taxon>
        <taxon>Emiliania</taxon>
    </lineage>
</organism>
<reference evidence="8" key="2">
    <citation type="submission" date="2024-10" db="UniProtKB">
        <authorList>
            <consortium name="EnsemblProtists"/>
        </authorList>
    </citation>
    <scope>IDENTIFICATION</scope>
</reference>
<dbReference type="GeneID" id="17262532"/>
<dbReference type="PANTHER" id="PTHR31677">
    <property type="entry name" value="AP2 DOMAIN CLASS TRANSCRIPTION FACTOR"/>
    <property type="match status" value="1"/>
</dbReference>
<keyword evidence="4" id="KW-0804">Transcription</keyword>
<dbReference type="SMART" id="SM00380">
    <property type="entry name" value="AP2"/>
    <property type="match status" value="3"/>
</dbReference>
<protein>
    <recommendedName>
        <fullName evidence="7">AP2/ERF domain-containing protein</fullName>
    </recommendedName>
</protein>
<dbReference type="HOGENOM" id="CLU_318185_0_0_1"/>
<evidence type="ECO:0000256" key="5">
    <source>
        <dbReference type="ARBA" id="ARBA00023242"/>
    </source>
</evidence>
<feature type="region of interest" description="Disordered" evidence="6">
    <location>
        <begin position="674"/>
        <end position="724"/>
    </location>
</feature>
<feature type="domain" description="AP2/ERF" evidence="7">
    <location>
        <begin position="251"/>
        <end position="314"/>
    </location>
</feature>
<evidence type="ECO:0000256" key="2">
    <source>
        <dbReference type="ARBA" id="ARBA00023015"/>
    </source>
</evidence>
<dbReference type="InterPro" id="IPR036955">
    <property type="entry name" value="AP2/ERF_dom_sf"/>
</dbReference>
<dbReference type="InterPro" id="IPR016177">
    <property type="entry name" value="DNA-bd_dom_sf"/>
</dbReference>
<feature type="compositionally biased region" description="Acidic residues" evidence="6">
    <location>
        <begin position="685"/>
        <end position="697"/>
    </location>
</feature>
<feature type="domain" description="AP2/ERF" evidence="7">
    <location>
        <begin position="104"/>
        <end position="141"/>
    </location>
</feature>
<name>A0A0D3IYN7_EMIH1</name>
<dbReference type="Gene3D" id="3.30.730.10">
    <property type="entry name" value="AP2/ERF domain"/>
    <property type="match status" value="5"/>
</dbReference>
<feature type="compositionally biased region" description="Acidic residues" evidence="6">
    <location>
        <begin position="1"/>
        <end position="10"/>
    </location>
</feature>
<evidence type="ECO:0000256" key="4">
    <source>
        <dbReference type="ARBA" id="ARBA00023163"/>
    </source>
</evidence>
<comment type="subcellular location">
    <subcellularLocation>
        <location evidence="1">Nucleus</location>
    </subcellularLocation>
</comment>
<accession>A0A0D3IYN7</accession>
<evidence type="ECO:0000256" key="6">
    <source>
        <dbReference type="SAM" id="MobiDB-lite"/>
    </source>
</evidence>
<evidence type="ECO:0000313" key="9">
    <source>
        <dbReference type="Proteomes" id="UP000013827"/>
    </source>
</evidence>
<keyword evidence="3" id="KW-0238">DNA-binding</keyword>
<dbReference type="InterPro" id="IPR001471">
    <property type="entry name" value="AP2/ERF_dom"/>
</dbReference>
<evidence type="ECO:0000259" key="7">
    <source>
        <dbReference type="PROSITE" id="PS51032"/>
    </source>
</evidence>
<dbReference type="RefSeq" id="XP_005768801.1">
    <property type="nucleotide sequence ID" value="XM_005768744.1"/>
</dbReference>
<keyword evidence="2" id="KW-0805">Transcription regulation</keyword>
<keyword evidence="9" id="KW-1185">Reference proteome</keyword>
<evidence type="ECO:0000313" key="8">
    <source>
        <dbReference type="EnsemblProtists" id="EOD16372"/>
    </source>
</evidence>
<dbReference type="GO" id="GO:0005634">
    <property type="term" value="C:nucleus"/>
    <property type="evidence" value="ECO:0007669"/>
    <property type="project" value="UniProtKB-SubCell"/>
</dbReference>
<feature type="domain" description="AP2/ERF" evidence="7">
    <location>
        <begin position="35"/>
        <end position="98"/>
    </location>
</feature>
<dbReference type="PROSITE" id="PS51032">
    <property type="entry name" value="AP2_ERF"/>
    <property type="match status" value="4"/>
</dbReference>
<keyword evidence="5" id="KW-0539">Nucleus</keyword>
<feature type="domain" description="AP2/ERF" evidence="7">
    <location>
        <begin position="320"/>
        <end position="357"/>
    </location>
</feature>
<evidence type="ECO:0000256" key="3">
    <source>
        <dbReference type="ARBA" id="ARBA00023125"/>
    </source>
</evidence>
<feature type="compositionally biased region" description="Low complexity" evidence="6">
    <location>
        <begin position="674"/>
        <end position="684"/>
    </location>
</feature>
<sequence length="1093" mass="114066">MAEQEEEEAAEPAAPPLQREAEGLRLHLSSSSSTGYQSVYKLPSGRFALSPSGPLAAQSPRLFLGSFGTAVEAAAAYARAVGEPPAASEFEGVRLHLSSSSSTGYEGVRRHASGKFVATRYEHGRQVHVGLYDTAVEAARAAASGEGEGEGEATFDASPVAEAEGLRLHLSSSNSTGYRGVYTSGGRFMAQRMVNKAEGLRLHLSSNNTTGYKGVFRQSKSHRFEAKRREGMAGAEAEGLRLHLSSSSSTGYKSVYKLPSGRFALSPSGPLAAQSPRLFLGSFGTAVEAAAAYARAVGEPPAASEFEGVRLHLSSSSSTGYEGVRRHASGKFVATRYEHGRQVHVGLYDTAVEAARAAASGEGEGEGEATFDASPVAEAEGLRLHLSSSNSTGYRGVYTSGGRFMAQRMVNKEEGVDPKWIKDRIEDCHPARAAQAATVGTVVAPTAQAVAAGEASVPSSAIQVGPVPAAPPRRAPLAAEAEGLRLHLSSNNTTGYKGVFRQSKSHRFEAKRRVGKSGGARKLKTDGKSSTGYLGVFRREDCGRLKFVAQVSLHDGHRMRLTYLGVFPTAVKAAVAVAKAKLRSSSGGPSAAVQVGPVPTAPPRRAPLVAEAEGLRLHVSSRNNNTTGYNGVVKDGSRFKAQDRRGGKAVSLGTFDTAVEAAVAYARAVGQAPAQGSAAAGSEALDSDEGEGEDEEGEARCLWRPYEPPEGPPPKRRSTVAPSCGLPANDESAPFHAPPAEAAVVLCGNTHECNGGAFGCILPAGHGGPHDLTLPAKRARCAKRPFDPANVEAAAALGSQGRLQSPELGAAEAALLAKLLAVAARLKDEGSPEATVHVDGQWAVHWRPRATQATFAGDYYAFRLAEPARHYRSRVELVKALEAELIPDPCCLASDLSRSCSAGEVMAPSVGCDAGGCSRWACLACAGFRSEAEAGRKTWFCTLHAPAVAVVAEAEGLRLHLSSISSTGYRGVSHPSSGRFQARHNLGGKDVSLGCFGSAVEAAVAYARALLPDGRTVHKEAPPDNGGMAAVADALGRIGLQSYAAAFDSEGFDDIDFLLGLDRAERAAVATATGMDAKPGHAGKWVRFGFGVP</sequence>
<dbReference type="KEGG" id="ehx:EMIHUDRAFT_451545"/>
<dbReference type="EnsemblProtists" id="EOD16372">
    <property type="protein sequence ID" value="EOD16372"/>
    <property type="gene ID" value="EMIHUDRAFT_451545"/>
</dbReference>
<evidence type="ECO:0000256" key="1">
    <source>
        <dbReference type="ARBA" id="ARBA00004123"/>
    </source>
</evidence>
<reference evidence="9" key="1">
    <citation type="journal article" date="2013" name="Nature">
        <title>Pan genome of the phytoplankton Emiliania underpins its global distribution.</title>
        <authorList>
            <person name="Read B.A."/>
            <person name="Kegel J."/>
            <person name="Klute M.J."/>
            <person name="Kuo A."/>
            <person name="Lefebvre S.C."/>
            <person name="Maumus F."/>
            <person name="Mayer C."/>
            <person name="Miller J."/>
            <person name="Monier A."/>
            <person name="Salamov A."/>
            <person name="Young J."/>
            <person name="Aguilar M."/>
            <person name="Claverie J.M."/>
            <person name="Frickenhaus S."/>
            <person name="Gonzalez K."/>
            <person name="Herman E.K."/>
            <person name="Lin Y.C."/>
            <person name="Napier J."/>
            <person name="Ogata H."/>
            <person name="Sarno A.F."/>
            <person name="Shmutz J."/>
            <person name="Schroeder D."/>
            <person name="de Vargas C."/>
            <person name="Verret F."/>
            <person name="von Dassow P."/>
            <person name="Valentin K."/>
            <person name="Van de Peer Y."/>
            <person name="Wheeler G."/>
            <person name="Dacks J.B."/>
            <person name="Delwiche C.F."/>
            <person name="Dyhrman S.T."/>
            <person name="Glockner G."/>
            <person name="John U."/>
            <person name="Richards T."/>
            <person name="Worden A.Z."/>
            <person name="Zhang X."/>
            <person name="Grigoriev I.V."/>
            <person name="Allen A.E."/>
            <person name="Bidle K."/>
            <person name="Borodovsky M."/>
            <person name="Bowler C."/>
            <person name="Brownlee C."/>
            <person name="Cock J.M."/>
            <person name="Elias M."/>
            <person name="Gladyshev V.N."/>
            <person name="Groth M."/>
            <person name="Guda C."/>
            <person name="Hadaegh A."/>
            <person name="Iglesias-Rodriguez M.D."/>
            <person name="Jenkins J."/>
            <person name="Jones B.M."/>
            <person name="Lawson T."/>
            <person name="Leese F."/>
            <person name="Lindquist E."/>
            <person name="Lobanov A."/>
            <person name="Lomsadze A."/>
            <person name="Malik S.B."/>
            <person name="Marsh M.E."/>
            <person name="Mackinder L."/>
            <person name="Mock T."/>
            <person name="Mueller-Roeber B."/>
            <person name="Pagarete A."/>
            <person name="Parker M."/>
            <person name="Probert I."/>
            <person name="Quesneville H."/>
            <person name="Raines C."/>
            <person name="Rensing S.A."/>
            <person name="Riano-Pachon D.M."/>
            <person name="Richier S."/>
            <person name="Rokitta S."/>
            <person name="Shiraiwa Y."/>
            <person name="Soanes D.M."/>
            <person name="van der Giezen M."/>
            <person name="Wahlund T.M."/>
            <person name="Williams B."/>
            <person name="Wilson W."/>
            <person name="Wolfe G."/>
            <person name="Wurch L.L."/>
        </authorList>
    </citation>
    <scope>NUCLEOTIDE SEQUENCE</scope>
</reference>
<dbReference type="GO" id="GO:0003677">
    <property type="term" value="F:DNA binding"/>
    <property type="evidence" value="ECO:0007669"/>
    <property type="project" value="UniProtKB-KW"/>
</dbReference>
<dbReference type="PaxDb" id="2903-EOD16372"/>
<feature type="region of interest" description="Disordered" evidence="6">
    <location>
        <begin position="1"/>
        <end position="36"/>
    </location>
</feature>